<keyword evidence="5" id="KW-1185">Reference proteome</keyword>
<dbReference type="SUPFAM" id="SSF52058">
    <property type="entry name" value="L domain-like"/>
    <property type="match status" value="1"/>
</dbReference>
<dbReference type="GO" id="GO:0005524">
    <property type="term" value="F:ATP binding"/>
    <property type="evidence" value="ECO:0007669"/>
    <property type="project" value="InterPro"/>
</dbReference>
<dbReference type="Proteomes" id="UP000076962">
    <property type="component" value="Unassembled WGS sequence"/>
</dbReference>
<keyword evidence="2" id="KW-0677">Repeat</keyword>
<evidence type="ECO:0000259" key="3">
    <source>
        <dbReference type="PROSITE" id="PS50011"/>
    </source>
</evidence>
<dbReference type="PANTHER" id="PTHR47566">
    <property type="match status" value="1"/>
</dbReference>
<dbReference type="PROSITE" id="PS51450">
    <property type="entry name" value="LRR"/>
    <property type="match status" value="7"/>
</dbReference>
<dbReference type="Gene3D" id="1.10.510.10">
    <property type="entry name" value="Transferase(Phosphotransferase) domain 1"/>
    <property type="match status" value="1"/>
</dbReference>
<sequence>MKIIDFGLAKVAPSLGQAIIAKLNHFDLSLFAQSMVFDSLDYAPPEQQGLTRYGQPSSKTDVFAFGKTLYRLLTGESPQTLHPKHLASTPDLFDLLCDCVDRMPEKRVDIMTLYSRLSTLSSPVSQETAEQKTLLLSSAYQPAEQKKIEKLIENPIENPVPVIPTPPRIVNKRKWWNQLEVSWKNLFKKAIAIDEEPSDIDLDKIFQLQTLDCSWNEISDLEPLRPLTQLQALVCSYNQISDLEPLSALSQLQRLDCASNNISDIEPLQALTQMQEIIINSNKINNIKYISRFIQLQILDCAYNKVSDLEPLRPLTQLQVLDCASNKVSDLEPLRPLTRLQKLDCASNQVSDLEPLRSLTHLQKLDCASNQLSNLEPLPSLTQLQELIYGENPISQTDVEAFQKAVPNCRVDKHFVG</sequence>
<name>A0A176S733_9GAMM</name>
<organism evidence="4 5">
    <name type="scientific">Candidatus Thiomargarita nelsonii</name>
    <dbReference type="NCBI Taxonomy" id="1003181"/>
    <lineage>
        <taxon>Bacteria</taxon>
        <taxon>Pseudomonadati</taxon>
        <taxon>Pseudomonadota</taxon>
        <taxon>Gammaproteobacteria</taxon>
        <taxon>Thiotrichales</taxon>
        <taxon>Thiotrichaceae</taxon>
        <taxon>Thiomargarita</taxon>
    </lineage>
</organism>
<evidence type="ECO:0000313" key="4">
    <source>
        <dbReference type="EMBL" id="OAD23777.1"/>
    </source>
</evidence>
<dbReference type="Gene3D" id="3.80.10.10">
    <property type="entry name" value="Ribonuclease Inhibitor"/>
    <property type="match status" value="1"/>
</dbReference>
<dbReference type="SMART" id="SM00365">
    <property type="entry name" value="LRR_SD22"/>
    <property type="match status" value="6"/>
</dbReference>
<keyword evidence="1" id="KW-0433">Leucine-rich repeat</keyword>
<dbReference type="PANTHER" id="PTHR47566:SF1">
    <property type="entry name" value="PROTEIN NUD1"/>
    <property type="match status" value="1"/>
</dbReference>
<feature type="domain" description="Protein kinase" evidence="3">
    <location>
        <begin position="1"/>
        <end position="120"/>
    </location>
</feature>
<accession>A0A176S733</accession>
<dbReference type="InterPro" id="IPR032675">
    <property type="entry name" value="LRR_dom_sf"/>
</dbReference>
<evidence type="ECO:0000256" key="1">
    <source>
        <dbReference type="ARBA" id="ARBA00022614"/>
    </source>
</evidence>
<dbReference type="PATRIC" id="fig|1003181.4.peg.561"/>
<dbReference type="GO" id="GO:0035591">
    <property type="term" value="F:signaling adaptor activity"/>
    <property type="evidence" value="ECO:0007669"/>
    <property type="project" value="TreeGrafter"/>
</dbReference>
<dbReference type="Pfam" id="PF12799">
    <property type="entry name" value="LRR_4"/>
    <property type="match status" value="4"/>
</dbReference>
<gene>
    <name evidence="4" type="ORF">THIOM_000381</name>
</gene>
<dbReference type="InterPro" id="IPR025875">
    <property type="entry name" value="Leu-rich_rpt_4"/>
</dbReference>
<evidence type="ECO:0000256" key="2">
    <source>
        <dbReference type="ARBA" id="ARBA00022737"/>
    </source>
</evidence>
<dbReference type="InterPro" id="IPR001611">
    <property type="entry name" value="Leu-rich_rpt"/>
</dbReference>
<dbReference type="AlphaFoldDB" id="A0A176S733"/>
<dbReference type="EMBL" id="LUTY01000168">
    <property type="protein sequence ID" value="OAD23777.1"/>
    <property type="molecule type" value="Genomic_DNA"/>
</dbReference>
<protein>
    <submittedName>
        <fullName evidence="4">Internalin A</fullName>
    </submittedName>
</protein>
<dbReference type="InterPro" id="IPR000719">
    <property type="entry name" value="Prot_kinase_dom"/>
</dbReference>
<evidence type="ECO:0000313" key="5">
    <source>
        <dbReference type="Proteomes" id="UP000076962"/>
    </source>
</evidence>
<reference evidence="4 5" key="1">
    <citation type="submission" date="2016-05" db="EMBL/GenBank/DDBJ databases">
        <title>Single-cell genome of chain-forming Candidatus Thiomargarita nelsonii and comparison to other large sulfur-oxidizing bacteria.</title>
        <authorList>
            <person name="Winkel M."/>
            <person name="Salman V."/>
            <person name="Woyke T."/>
            <person name="Schulz-Vogt H."/>
            <person name="Richter M."/>
            <person name="Flood B."/>
            <person name="Bailey J."/>
            <person name="Amann R."/>
            <person name="Mussmann M."/>
        </authorList>
    </citation>
    <scope>NUCLEOTIDE SEQUENCE [LARGE SCALE GENOMIC DNA]</scope>
    <source>
        <strain evidence="4 5">THI036</strain>
    </source>
</reference>
<dbReference type="SUPFAM" id="SSF56112">
    <property type="entry name" value="Protein kinase-like (PK-like)"/>
    <property type="match status" value="1"/>
</dbReference>
<proteinExistence type="predicted"/>
<dbReference type="PROSITE" id="PS50011">
    <property type="entry name" value="PROTEIN_KINASE_DOM"/>
    <property type="match status" value="1"/>
</dbReference>
<dbReference type="InterPro" id="IPR011009">
    <property type="entry name" value="Kinase-like_dom_sf"/>
</dbReference>
<comment type="caution">
    <text evidence="4">The sequence shown here is derived from an EMBL/GenBank/DDBJ whole genome shotgun (WGS) entry which is preliminary data.</text>
</comment>
<dbReference type="GO" id="GO:0004672">
    <property type="term" value="F:protein kinase activity"/>
    <property type="evidence" value="ECO:0007669"/>
    <property type="project" value="InterPro"/>
</dbReference>
<dbReference type="InterPro" id="IPR052574">
    <property type="entry name" value="CDIRP"/>
</dbReference>